<feature type="transmembrane region" description="Helical" evidence="18">
    <location>
        <begin position="235"/>
        <end position="255"/>
    </location>
</feature>
<feature type="transmembrane region" description="Helical" evidence="18">
    <location>
        <begin position="199"/>
        <end position="223"/>
    </location>
</feature>
<keyword evidence="14 18" id="KW-0830">Ubiquinone</keyword>
<dbReference type="GO" id="GO:0006120">
    <property type="term" value="P:mitochondrial electron transport, NADH to ubiquinone"/>
    <property type="evidence" value="ECO:0007669"/>
    <property type="project" value="InterPro"/>
</dbReference>
<feature type="transmembrane region" description="Helical" evidence="18">
    <location>
        <begin position="60"/>
        <end position="82"/>
    </location>
</feature>
<keyword evidence="8 18" id="KW-0812">Transmembrane</keyword>
<keyword evidence="12 18" id="KW-1133">Transmembrane helix</keyword>
<evidence type="ECO:0000256" key="9">
    <source>
        <dbReference type="ARBA" id="ARBA00022792"/>
    </source>
</evidence>
<evidence type="ECO:0000256" key="13">
    <source>
        <dbReference type="ARBA" id="ARBA00023027"/>
    </source>
</evidence>
<comment type="function">
    <text evidence="18">Core subunit of the mitochondrial membrane respiratory chain NADH dehydrogenase (Complex I) which catalyzes electron transfer from NADH through the respiratory chain, using ubiquinone as an electron acceptor. Essential for the catalytic activity and assembly of complex I.</text>
</comment>
<dbReference type="GO" id="GO:0008137">
    <property type="term" value="F:NADH dehydrogenase (ubiquinone) activity"/>
    <property type="evidence" value="ECO:0007669"/>
    <property type="project" value="UniProtKB-EC"/>
</dbReference>
<keyword evidence="9 18" id="KW-0999">Mitochondrion inner membrane</keyword>
<dbReference type="PANTHER" id="PTHR46552:SF1">
    <property type="entry name" value="NADH-UBIQUINONE OXIDOREDUCTASE CHAIN 2"/>
    <property type="match status" value="1"/>
</dbReference>
<sequence length="343" mass="40110">MIKNSSNLIFLFSMILGTLISISSNSWLGVWMGLEINLLSFIPLMVNVNNLMSTEASLKYFLTQAFASSILLFSMILTMMIYNLNYQFNDYSLMSILMLIPLLIKSGVSPFHFWFPNVIEGMNWMPSLILMTWQKIAPMLIISYLMVFNYLFFFIIVSVITGAIGGLNQTSIRKIMAFSSINHLGWMLSAMMFNEYLWMFYFLIYSFISLGLILLFNQFKLFYLNQLFNLFSHSFILKFSLLVSFLSLAGLPPFLGFLPKWMVIQSLSNINQYSLIMIMILMSLVTMYFYLRICFSAFMLSYKEMTWNNQFFYSKTSFLIMGLMLFSSIMGLFIFINMIYLFY</sequence>
<gene>
    <name evidence="20" type="primary">ND2</name>
</gene>
<geneLocation type="mitochondrion" evidence="20"/>
<feature type="transmembrane region" description="Helical" evidence="18">
    <location>
        <begin position="7"/>
        <end position="24"/>
    </location>
</feature>
<evidence type="ECO:0000256" key="16">
    <source>
        <dbReference type="ARBA" id="ARBA00023136"/>
    </source>
</evidence>
<evidence type="ECO:0000313" key="20">
    <source>
        <dbReference type="EMBL" id="QNV11557.1"/>
    </source>
</evidence>
<feature type="transmembrane region" description="Helical" evidence="18">
    <location>
        <begin position="151"/>
        <end position="168"/>
    </location>
</feature>
<evidence type="ECO:0000256" key="18">
    <source>
        <dbReference type="RuleBase" id="RU003403"/>
    </source>
</evidence>
<proteinExistence type="inferred from homology"/>
<comment type="function">
    <text evidence="1">Core subunit of the mitochondrial membrane respiratory chain NADH dehydrogenase (Complex I) that is believed to belong to the minimal assembly required for catalysis. Complex I functions in the transfer of electrons from NADH to the respiratory chain. The immediate electron acceptor for the enzyme is believed to be ubiquinone.</text>
</comment>
<dbReference type="EC" id="7.1.1.2" evidence="4 18"/>
<reference evidence="20" key="1">
    <citation type="submission" date="2020-08" db="EMBL/GenBank/DDBJ databases">
        <title>DNAmark Project.</title>
        <authorList>
            <person name="Leerhoei F."/>
        </authorList>
    </citation>
    <scope>NUCLEOTIDE SEQUENCE</scope>
    <source>
        <strain evidence="20">DM754</strain>
    </source>
</reference>
<feature type="transmembrane region" description="Helical" evidence="18">
    <location>
        <begin position="318"/>
        <end position="342"/>
    </location>
</feature>
<evidence type="ECO:0000256" key="14">
    <source>
        <dbReference type="ARBA" id="ARBA00023075"/>
    </source>
</evidence>
<evidence type="ECO:0000256" key="8">
    <source>
        <dbReference type="ARBA" id="ARBA00022692"/>
    </source>
</evidence>
<keyword evidence="6" id="KW-0813">Transport</keyword>
<dbReference type="PRINTS" id="PR01436">
    <property type="entry name" value="NADHDHGNASE2"/>
</dbReference>
<comment type="similarity">
    <text evidence="3 18">Belongs to the complex I subunit 2 family.</text>
</comment>
<keyword evidence="10 18" id="KW-1278">Translocase</keyword>
<evidence type="ECO:0000256" key="10">
    <source>
        <dbReference type="ARBA" id="ARBA00022967"/>
    </source>
</evidence>
<evidence type="ECO:0000256" key="5">
    <source>
        <dbReference type="ARBA" id="ARBA00021008"/>
    </source>
</evidence>
<dbReference type="AlphaFoldDB" id="A0A7L7S0G7"/>
<feature type="domain" description="NADH:quinone oxidoreductase/Mrp antiporter transmembrane" evidence="19">
    <location>
        <begin position="24"/>
        <end position="284"/>
    </location>
</feature>
<dbReference type="InterPro" id="IPR001750">
    <property type="entry name" value="ND/Mrp_TM"/>
</dbReference>
<dbReference type="InterPro" id="IPR050175">
    <property type="entry name" value="Complex_I_Subunit_2"/>
</dbReference>
<evidence type="ECO:0000256" key="2">
    <source>
        <dbReference type="ARBA" id="ARBA00004448"/>
    </source>
</evidence>
<evidence type="ECO:0000256" key="6">
    <source>
        <dbReference type="ARBA" id="ARBA00022448"/>
    </source>
</evidence>
<evidence type="ECO:0000256" key="1">
    <source>
        <dbReference type="ARBA" id="ARBA00003257"/>
    </source>
</evidence>
<feature type="transmembrane region" description="Helical" evidence="18">
    <location>
        <begin position="275"/>
        <end position="298"/>
    </location>
</feature>
<keyword evidence="7 18" id="KW-0679">Respiratory chain</keyword>
<dbReference type="PANTHER" id="PTHR46552">
    <property type="entry name" value="NADH-UBIQUINONE OXIDOREDUCTASE CHAIN 2"/>
    <property type="match status" value="1"/>
</dbReference>
<dbReference type="EMBL" id="MT862375">
    <property type="protein sequence ID" value="QNV11557.1"/>
    <property type="molecule type" value="Genomic_DNA"/>
</dbReference>
<evidence type="ECO:0000256" key="3">
    <source>
        <dbReference type="ARBA" id="ARBA00007012"/>
    </source>
</evidence>
<evidence type="ECO:0000256" key="15">
    <source>
        <dbReference type="ARBA" id="ARBA00023128"/>
    </source>
</evidence>
<keyword evidence="11 18" id="KW-0249">Electron transport</keyword>
<evidence type="ECO:0000256" key="4">
    <source>
        <dbReference type="ARBA" id="ARBA00012944"/>
    </source>
</evidence>
<feature type="transmembrane region" description="Helical" evidence="18">
    <location>
        <begin position="94"/>
        <end position="115"/>
    </location>
</feature>
<comment type="subcellular location">
    <subcellularLocation>
        <location evidence="2 18">Mitochondrion inner membrane</location>
        <topology evidence="2 18">Multi-pass membrane protein</topology>
    </subcellularLocation>
</comment>
<evidence type="ECO:0000256" key="7">
    <source>
        <dbReference type="ARBA" id="ARBA00022660"/>
    </source>
</evidence>
<dbReference type="InterPro" id="IPR003917">
    <property type="entry name" value="NADH_UbQ_OxRdtase_chain2"/>
</dbReference>
<organism evidence="20">
    <name type="scientific">Dynatosoma fuscicorne</name>
    <dbReference type="NCBI Taxonomy" id="2339868"/>
    <lineage>
        <taxon>Eukaryota</taxon>
        <taxon>Metazoa</taxon>
        <taxon>Ecdysozoa</taxon>
        <taxon>Arthropoda</taxon>
        <taxon>Hexapoda</taxon>
        <taxon>Insecta</taxon>
        <taxon>Pterygota</taxon>
        <taxon>Neoptera</taxon>
        <taxon>Endopterygota</taxon>
        <taxon>Diptera</taxon>
        <taxon>Nematocera</taxon>
        <taxon>Sciaroidea</taxon>
        <taxon>Mycetophilidae</taxon>
        <taxon>Mycetophilini</taxon>
        <taxon>Dynatosoma</taxon>
    </lineage>
</organism>
<name>A0A7L7S0G7_9DIPT</name>
<comment type="catalytic activity">
    <reaction evidence="17 18">
        <text>a ubiquinone + NADH + 5 H(+)(in) = a ubiquinol + NAD(+) + 4 H(+)(out)</text>
        <dbReference type="Rhea" id="RHEA:29091"/>
        <dbReference type="Rhea" id="RHEA-COMP:9565"/>
        <dbReference type="Rhea" id="RHEA-COMP:9566"/>
        <dbReference type="ChEBI" id="CHEBI:15378"/>
        <dbReference type="ChEBI" id="CHEBI:16389"/>
        <dbReference type="ChEBI" id="CHEBI:17976"/>
        <dbReference type="ChEBI" id="CHEBI:57540"/>
        <dbReference type="ChEBI" id="CHEBI:57945"/>
        <dbReference type="EC" id="7.1.1.2"/>
    </reaction>
</comment>
<keyword evidence="13 18" id="KW-0520">NAD</keyword>
<protein>
    <recommendedName>
        <fullName evidence="5 18">NADH-ubiquinone oxidoreductase chain 2</fullName>
        <ecNumber evidence="4 18">7.1.1.2</ecNumber>
    </recommendedName>
</protein>
<accession>A0A7L7S0G7</accession>
<evidence type="ECO:0000256" key="11">
    <source>
        <dbReference type="ARBA" id="ARBA00022982"/>
    </source>
</evidence>
<keyword evidence="15 18" id="KW-0496">Mitochondrion</keyword>
<keyword evidence="16 18" id="KW-0472">Membrane</keyword>
<dbReference type="GO" id="GO:0005743">
    <property type="term" value="C:mitochondrial inner membrane"/>
    <property type="evidence" value="ECO:0007669"/>
    <property type="project" value="UniProtKB-SubCell"/>
</dbReference>
<evidence type="ECO:0000256" key="12">
    <source>
        <dbReference type="ARBA" id="ARBA00022989"/>
    </source>
</evidence>
<dbReference type="Pfam" id="PF00361">
    <property type="entry name" value="Proton_antipo_M"/>
    <property type="match status" value="1"/>
</dbReference>
<evidence type="ECO:0000259" key="19">
    <source>
        <dbReference type="Pfam" id="PF00361"/>
    </source>
</evidence>
<evidence type="ECO:0000256" key="17">
    <source>
        <dbReference type="ARBA" id="ARBA00049551"/>
    </source>
</evidence>